<organism evidence="2">
    <name type="scientific">marine sediment metagenome</name>
    <dbReference type="NCBI Taxonomy" id="412755"/>
    <lineage>
        <taxon>unclassified sequences</taxon>
        <taxon>metagenomes</taxon>
        <taxon>ecological metagenomes</taxon>
    </lineage>
</organism>
<dbReference type="PANTHER" id="PTHR32114">
    <property type="entry name" value="ABC TRANSPORTER ABCH.3"/>
    <property type="match status" value="1"/>
</dbReference>
<dbReference type="InterPro" id="IPR027417">
    <property type="entry name" value="P-loop_NTPase"/>
</dbReference>
<comment type="caution">
    <text evidence="2">The sequence shown here is derived from an EMBL/GenBank/DDBJ whole genome shotgun (WGS) entry which is preliminary data.</text>
</comment>
<reference evidence="2" key="1">
    <citation type="journal article" date="2015" name="Nature">
        <title>Complex archaea that bridge the gap between prokaryotes and eukaryotes.</title>
        <authorList>
            <person name="Spang A."/>
            <person name="Saw J.H."/>
            <person name="Jorgensen S.L."/>
            <person name="Zaremba-Niedzwiedzka K."/>
            <person name="Martijn J."/>
            <person name="Lind A.E."/>
            <person name="van Eijk R."/>
            <person name="Schleper C."/>
            <person name="Guy L."/>
            <person name="Ettema T.J."/>
        </authorList>
    </citation>
    <scope>NUCLEOTIDE SEQUENCE</scope>
</reference>
<evidence type="ECO:0000256" key="1">
    <source>
        <dbReference type="SAM" id="Coils"/>
    </source>
</evidence>
<feature type="coiled-coil region" evidence="1">
    <location>
        <begin position="135"/>
        <end position="162"/>
    </location>
</feature>
<evidence type="ECO:0008006" key="3">
    <source>
        <dbReference type="Google" id="ProtNLM"/>
    </source>
</evidence>
<dbReference type="Gene3D" id="3.40.50.300">
    <property type="entry name" value="P-loop containing nucleotide triphosphate hydrolases"/>
    <property type="match status" value="1"/>
</dbReference>
<dbReference type="AlphaFoldDB" id="A0A0F9WGM5"/>
<gene>
    <name evidence="2" type="ORF">LCGC14_0359330</name>
</gene>
<dbReference type="EMBL" id="LAZR01000277">
    <property type="protein sequence ID" value="KKN77518.1"/>
    <property type="molecule type" value="Genomic_DNA"/>
</dbReference>
<sequence length="415" mass="47081">MKILQLVAENVKKIKAIDITPKGDTVVISGDNEEGKSSVLDSIWYALGGGKAMKGVKQPIRKGQKNAYSTVDLGEIVVTRSWTQKGSTLKVISADGSELKSPQSVLDKLIGDLSFDPLAFTQMDEKKQRETLLGLIDLDLDLEKWEEKRKKIYDERTEVNSNLKTAESNLAENPEFPDDTPDETIEFQNIMDELEEAQEYNKEIEDAIQKTKEKEELYDQLKKQAMIIKRDIEELKRFVKGQELADIDSIKEMMSEIQTINTNVVSKDAKKNFISSIEDLQLETQQLSENIAELDKRKVDALKSAEFPIDNLAFDEDGVTYKDIPFKQCSAAESLRVSLAMAMALNPKLRVLRIMDGSLIGPKNKKIIKEMVKDKDYQVWIECVNVTGEMGVYIEDGEVVKDNYEKKGEKHDIER</sequence>
<feature type="coiled-coil region" evidence="1">
    <location>
        <begin position="187"/>
        <end position="238"/>
    </location>
</feature>
<protein>
    <recommendedName>
        <fullName evidence="3">Rad50/SbcC-type AAA domain-containing protein</fullName>
    </recommendedName>
</protein>
<keyword evidence="1" id="KW-0175">Coiled coil</keyword>
<proteinExistence type="predicted"/>
<evidence type="ECO:0000313" key="2">
    <source>
        <dbReference type="EMBL" id="KKN77518.1"/>
    </source>
</evidence>
<name>A0A0F9WGM5_9ZZZZ</name>
<dbReference type="PANTHER" id="PTHR32114:SF2">
    <property type="entry name" value="ABC TRANSPORTER ABCH.3"/>
    <property type="match status" value="1"/>
</dbReference>
<accession>A0A0F9WGM5</accession>
<dbReference type="SUPFAM" id="SSF52540">
    <property type="entry name" value="P-loop containing nucleoside triphosphate hydrolases"/>
    <property type="match status" value="1"/>
</dbReference>